<sequence length="52" mass="5311">MPLYQSGKGMAPKEDAGDRRLPGVLTSLAIPRVPHAGAEIGLFGPGPLNLSG</sequence>
<accession>A0A919FSU6</accession>
<dbReference type="Proteomes" id="UP000627369">
    <property type="component" value="Unassembled WGS sequence"/>
</dbReference>
<evidence type="ECO:0000256" key="1">
    <source>
        <dbReference type="SAM" id="MobiDB-lite"/>
    </source>
</evidence>
<reference evidence="2" key="1">
    <citation type="journal article" date="2014" name="Int. J. Syst. Evol. Microbiol.">
        <title>Complete genome sequence of Corynebacterium casei LMG S-19264T (=DSM 44701T), isolated from a smear-ripened cheese.</title>
        <authorList>
            <consortium name="US DOE Joint Genome Institute (JGI-PGF)"/>
            <person name="Walter F."/>
            <person name="Albersmeier A."/>
            <person name="Kalinowski J."/>
            <person name="Ruckert C."/>
        </authorList>
    </citation>
    <scope>NUCLEOTIDE SEQUENCE</scope>
    <source>
        <strain evidence="2">CGMCC 4.7398</strain>
    </source>
</reference>
<proteinExistence type="predicted"/>
<comment type="caution">
    <text evidence="2">The sequence shown here is derived from an EMBL/GenBank/DDBJ whole genome shotgun (WGS) entry which is preliminary data.</text>
</comment>
<evidence type="ECO:0000313" key="2">
    <source>
        <dbReference type="EMBL" id="GHH71977.1"/>
    </source>
</evidence>
<gene>
    <name evidence="2" type="ORF">GCM10017772_20760</name>
</gene>
<dbReference type="EMBL" id="BNAS01000003">
    <property type="protein sequence ID" value="GHH71977.1"/>
    <property type="molecule type" value="Genomic_DNA"/>
</dbReference>
<feature type="region of interest" description="Disordered" evidence="1">
    <location>
        <begin position="1"/>
        <end position="20"/>
    </location>
</feature>
<reference evidence="2" key="2">
    <citation type="submission" date="2020-09" db="EMBL/GenBank/DDBJ databases">
        <authorList>
            <person name="Sun Q."/>
            <person name="Zhou Y."/>
        </authorList>
    </citation>
    <scope>NUCLEOTIDE SEQUENCE</scope>
    <source>
        <strain evidence="2">CGMCC 4.7398</strain>
    </source>
</reference>
<evidence type="ECO:0000313" key="3">
    <source>
        <dbReference type="Proteomes" id="UP000627369"/>
    </source>
</evidence>
<dbReference type="AlphaFoldDB" id="A0A919FSU6"/>
<feature type="compositionally biased region" description="Basic and acidic residues" evidence="1">
    <location>
        <begin position="11"/>
        <end position="20"/>
    </location>
</feature>
<keyword evidence="3" id="KW-1185">Reference proteome</keyword>
<name>A0A919FSU6_9MICO</name>
<protein>
    <submittedName>
        <fullName evidence="2">Uncharacterized protein</fullName>
    </submittedName>
</protein>
<organism evidence="2 3">
    <name type="scientific">Promicromonospora soli</name>
    <dbReference type="NCBI Taxonomy" id="2035533"/>
    <lineage>
        <taxon>Bacteria</taxon>
        <taxon>Bacillati</taxon>
        <taxon>Actinomycetota</taxon>
        <taxon>Actinomycetes</taxon>
        <taxon>Micrococcales</taxon>
        <taxon>Promicromonosporaceae</taxon>
        <taxon>Promicromonospora</taxon>
    </lineage>
</organism>